<name>A0ACB8EW29_9SAUR</name>
<protein>
    <submittedName>
        <fullName evidence="1">Uncharacterized protein</fullName>
    </submittedName>
</protein>
<accession>A0ACB8EW29</accession>
<comment type="caution">
    <text evidence="1">The sequence shown here is derived from an EMBL/GenBank/DDBJ whole genome shotgun (WGS) entry which is preliminary data.</text>
</comment>
<proteinExistence type="predicted"/>
<organism evidence="1 2">
    <name type="scientific">Sphaerodactylus townsendi</name>
    <dbReference type="NCBI Taxonomy" id="933632"/>
    <lineage>
        <taxon>Eukaryota</taxon>
        <taxon>Metazoa</taxon>
        <taxon>Chordata</taxon>
        <taxon>Craniata</taxon>
        <taxon>Vertebrata</taxon>
        <taxon>Euteleostomi</taxon>
        <taxon>Lepidosauria</taxon>
        <taxon>Squamata</taxon>
        <taxon>Bifurcata</taxon>
        <taxon>Gekkota</taxon>
        <taxon>Sphaerodactylidae</taxon>
        <taxon>Sphaerodactylus</taxon>
    </lineage>
</organism>
<dbReference type="Proteomes" id="UP000827872">
    <property type="component" value="Linkage Group LG15"/>
</dbReference>
<keyword evidence="2" id="KW-1185">Reference proteome</keyword>
<dbReference type="EMBL" id="CM037628">
    <property type="protein sequence ID" value="KAH7997164.1"/>
    <property type="molecule type" value="Genomic_DNA"/>
</dbReference>
<gene>
    <name evidence="1" type="ORF">K3G42_013754</name>
</gene>
<reference evidence="1" key="1">
    <citation type="submission" date="2021-08" db="EMBL/GenBank/DDBJ databases">
        <title>The first chromosome-level gecko genome reveals the dynamic sex chromosomes of Neotropical dwarf geckos (Sphaerodactylidae: Sphaerodactylus).</title>
        <authorList>
            <person name="Pinto B.J."/>
            <person name="Keating S.E."/>
            <person name="Gamble T."/>
        </authorList>
    </citation>
    <scope>NUCLEOTIDE SEQUENCE</scope>
    <source>
        <strain evidence="1">TG3544</strain>
    </source>
</reference>
<evidence type="ECO:0000313" key="1">
    <source>
        <dbReference type="EMBL" id="KAH7997164.1"/>
    </source>
</evidence>
<sequence length="300" mass="34686">MASILSKYTMAQLTYGSPSVMNNNNQAAFFQWMFPNSDSQYNGILELLLHFRWTWIGVIYLYVQSAEVFVDSTLPVFSRKGICFAFIERFPKIEPSNNIAEVIEKGMGLYNIVVRSTANVLVIHGEIQSMMILRMMMHWANYENRPAMEKIWIMTAQMEFTSLSFHRDWDLDFIHGAISFAIHSEEVLGFPEFLQRKNPQVEKEDGFIKDFWKDTFKCRFPDSEPDGEATTICTGEEELESLPGSVFEMSMTRHSYSVYNAVYAVAQAVHAMRSSKFQHKDLMGGGTWKLNQPPWQVRFP</sequence>
<evidence type="ECO:0000313" key="2">
    <source>
        <dbReference type="Proteomes" id="UP000827872"/>
    </source>
</evidence>